<dbReference type="KEGG" id="ebz:J7S26_05260"/>
<organism evidence="12 13">
    <name type="scientific">Xiamenia xianingshaonis</name>
    <dbReference type="NCBI Taxonomy" id="2682776"/>
    <lineage>
        <taxon>Bacteria</taxon>
        <taxon>Bacillati</taxon>
        <taxon>Actinomycetota</taxon>
        <taxon>Coriobacteriia</taxon>
        <taxon>Eggerthellales</taxon>
        <taxon>Eggerthellaceae</taxon>
        <taxon>Xiamenia</taxon>
    </lineage>
</organism>
<gene>
    <name evidence="10 12" type="primary">nadD</name>
    <name evidence="12" type="ORF">J7S26_05260</name>
</gene>
<comment type="catalytic activity">
    <reaction evidence="9 10">
        <text>nicotinate beta-D-ribonucleotide + ATP + H(+) = deamido-NAD(+) + diphosphate</text>
        <dbReference type="Rhea" id="RHEA:22860"/>
        <dbReference type="ChEBI" id="CHEBI:15378"/>
        <dbReference type="ChEBI" id="CHEBI:30616"/>
        <dbReference type="ChEBI" id="CHEBI:33019"/>
        <dbReference type="ChEBI" id="CHEBI:57502"/>
        <dbReference type="ChEBI" id="CHEBI:58437"/>
        <dbReference type="EC" id="2.7.7.18"/>
    </reaction>
</comment>
<dbReference type="GO" id="GO:0009435">
    <property type="term" value="P:NAD+ biosynthetic process"/>
    <property type="evidence" value="ECO:0007669"/>
    <property type="project" value="UniProtKB-UniRule"/>
</dbReference>
<evidence type="ECO:0000256" key="8">
    <source>
        <dbReference type="ARBA" id="ARBA00023027"/>
    </source>
</evidence>
<dbReference type="HAMAP" id="MF_00244">
    <property type="entry name" value="NaMN_adenylyltr"/>
    <property type="match status" value="1"/>
</dbReference>
<keyword evidence="8 10" id="KW-0520">NAD</keyword>
<dbReference type="NCBIfam" id="TIGR00482">
    <property type="entry name" value="nicotinate (nicotinamide) nucleotide adenylyltransferase"/>
    <property type="match status" value="1"/>
</dbReference>
<evidence type="ECO:0000256" key="6">
    <source>
        <dbReference type="ARBA" id="ARBA00022741"/>
    </source>
</evidence>
<reference evidence="12" key="1">
    <citation type="submission" date="2021-04" db="EMBL/GenBank/DDBJ databases">
        <title>Novel species in family Eggerthellaceae.</title>
        <authorList>
            <person name="Zhang G."/>
        </authorList>
    </citation>
    <scope>NUCLEOTIDE SEQUENCE</scope>
    <source>
        <strain evidence="12">Zg-886</strain>
    </source>
</reference>
<dbReference type="InterPro" id="IPR004821">
    <property type="entry name" value="Cyt_trans-like"/>
</dbReference>
<evidence type="ECO:0000256" key="9">
    <source>
        <dbReference type="ARBA" id="ARBA00048721"/>
    </source>
</evidence>
<keyword evidence="7 10" id="KW-0067">ATP-binding</keyword>
<dbReference type="RefSeq" id="WP_261428387.1">
    <property type="nucleotide sequence ID" value="NZ_CP072829.1"/>
</dbReference>
<proteinExistence type="inferred from homology"/>
<dbReference type="NCBIfam" id="NF000840">
    <property type="entry name" value="PRK00071.1-3"/>
    <property type="match status" value="1"/>
</dbReference>
<dbReference type="Pfam" id="PF01467">
    <property type="entry name" value="CTP_transf_like"/>
    <property type="match status" value="1"/>
</dbReference>
<accession>A0A9E6MPS3</accession>
<dbReference type="GO" id="GO:0005524">
    <property type="term" value="F:ATP binding"/>
    <property type="evidence" value="ECO:0007669"/>
    <property type="project" value="UniProtKB-KW"/>
</dbReference>
<dbReference type="InterPro" id="IPR014729">
    <property type="entry name" value="Rossmann-like_a/b/a_fold"/>
</dbReference>
<evidence type="ECO:0000256" key="4">
    <source>
        <dbReference type="ARBA" id="ARBA00022679"/>
    </source>
</evidence>
<dbReference type="Proteomes" id="UP000671910">
    <property type="component" value="Chromosome"/>
</dbReference>
<evidence type="ECO:0000256" key="5">
    <source>
        <dbReference type="ARBA" id="ARBA00022695"/>
    </source>
</evidence>
<evidence type="ECO:0000256" key="7">
    <source>
        <dbReference type="ARBA" id="ARBA00022840"/>
    </source>
</evidence>
<evidence type="ECO:0000313" key="12">
    <source>
        <dbReference type="EMBL" id="QTU83795.1"/>
    </source>
</evidence>
<dbReference type="Gene3D" id="3.40.50.620">
    <property type="entry name" value="HUPs"/>
    <property type="match status" value="1"/>
</dbReference>
<comment type="function">
    <text evidence="1 10">Catalyzes the reversible adenylation of nicotinate mononucleotide (NaMN) to nicotinic acid adenine dinucleotide (NaAD).</text>
</comment>
<dbReference type="GO" id="GO:0004515">
    <property type="term" value="F:nicotinate-nucleotide adenylyltransferase activity"/>
    <property type="evidence" value="ECO:0007669"/>
    <property type="project" value="UniProtKB-UniRule"/>
</dbReference>
<dbReference type="InterPro" id="IPR005248">
    <property type="entry name" value="NadD/NMNAT"/>
</dbReference>
<name>A0A9E6MPS3_9ACTN</name>
<dbReference type="PANTHER" id="PTHR39321:SF3">
    <property type="entry name" value="PHOSPHOPANTETHEINE ADENYLYLTRANSFERASE"/>
    <property type="match status" value="1"/>
</dbReference>
<evidence type="ECO:0000256" key="2">
    <source>
        <dbReference type="ARBA" id="ARBA00005019"/>
    </source>
</evidence>
<feature type="domain" description="Cytidyltransferase-like" evidence="11">
    <location>
        <begin position="36"/>
        <end position="202"/>
    </location>
</feature>
<comment type="pathway">
    <text evidence="2 10">Cofactor biosynthesis; NAD(+) biosynthesis; deamido-NAD(+) from nicotinate D-ribonucleotide: step 1/1.</text>
</comment>
<keyword evidence="6 10" id="KW-0547">Nucleotide-binding</keyword>
<sequence>MDAIDGVAPAAGFSGPVVSERFDRLGFDGAPVRLGLMGGTFDPVHLGHLCCAEQVRDACALDAVLFLVAGTPSFKRDLAVTDAAHRVAMCRLAVAENPAFDVSALEAARPGITFTVDTLRQLHAHYPENVELAFIVGADAALALPEWKEADALAGLAEFIVMSRPGSSLAAADADRLAQAGFRIRPVAPSALDISSTEVRRRASCGQSIRYLVPDAVRDYVLAHKLYRKGDS</sequence>
<evidence type="ECO:0000259" key="11">
    <source>
        <dbReference type="Pfam" id="PF01467"/>
    </source>
</evidence>
<evidence type="ECO:0000313" key="13">
    <source>
        <dbReference type="Proteomes" id="UP000671910"/>
    </source>
</evidence>
<dbReference type="NCBIfam" id="TIGR00125">
    <property type="entry name" value="cyt_tran_rel"/>
    <property type="match status" value="1"/>
</dbReference>
<dbReference type="CDD" id="cd02165">
    <property type="entry name" value="NMNAT"/>
    <property type="match status" value="1"/>
</dbReference>
<dbReference type="SUPFAM" id="SSF52374">
    <property type="entry name" value="Nucleotidylyl transferase"/>
    <property type="match status" value="1"/>
</dbReference>
<evidence type="ECO:0000256" key="10">
    <source>
        <dbReference type="HAMAP-Rule" id="MF_00244"/>
    </source>
</evidence>
<keyword evidence="3 10" id="KW-0662">Pyridine nucleotide biosynthesis</keyword>
<dbReference type="PANTHER" id="PTHR39321">
    <property type="entry name" value="NICOTINATE-NUCLEOTIDE ADENYLYLTRANSFERASE-RELATED"/>
    <property type="match status" value="1"/>
</dbReference>
<evidence type="ECO:0000256" key="3">
    <source>
        <dbReference type="ARBA" id="ARBA00022642"/>
    </source>
</evidence>
<protein>
    <recommendedName>
        <fullName evidence="10">Probable nicotinate-nucleotide adenylyltransferase</fullName>
        <ecNumber evidence="10">2.7.7.18</ecNumber>
    </recommendedName>
    <alternativeName>
        <fullName evidence="10">Deamido-NAD(+) diphosphorylase</fullName>
    </alternativeName>
    <alternativeName>
        <fullName evidence="10">Deamido-NAD(+) pyrophosphorylase</fullName>
    </alternativeName>
    <alternativeName>
        <fullName evidence="10">Nicotinate mononucleotide adenylyltransferase</fullName>
        <shortName evidence="10">NaMN adenylyltransferase</shortName>
    </alternativeName>
</protein>
<dbReference type="EC" id="2.7.7.18" evidence="10"/>
<keyword evidence="4 10" id="KW-0808">Transferase</keyword>
<keyword evidence="5 10" id="KW-0548">Nucleotidyltransferase</keyword>
<dbReference type="AlphaFoldDB" id="A0A9E6MPS3"/>
<dbReference type="EMBL" id="CP072829">
    <property type="protein sequence ID" value="QTU83795.1"/>
    <property type="molecule type" value="Genomic_DNA"/>
</dbReference>
<comment type="similarity">
    <text evidence="10">Belongs to the NadD family.</text>
</comment>
<evidence type="ECO:0000256" key="1">
    <source>
        <dbReference type="ARBA" id="ARBA00002324"/>
    </source>
</evidence>